<accession>F7KX96</accession>
<reference evidence="2" key="1">
    <citation type="submission" date="2011-05" db="EMBL/GenBank/DDBJ databases">
        <title>The Genome Sequence of Fusobacterium sp. 11_3_2.</title>
        <authorList>
            <consortium name="The Broad Institute Genome Sequencing Platform"/>
            <person name="Earl A."/>
            <person name="Ward D."/>
            <person name="Feldgarden M."/>
            <person name="Gevers D."/>
            <person name="Sibley C.D."/>
            <person name="White A.P."/>
            <person name="Crowley S."/>
            <person name="Surette M."/>
            <person name="Strauss J.C."/>
            <person name="Ambrose C.E."/>
            <person name="Allen-Vercoe E."/>
            <person name="Young S.K."/>
            <person name="Zeng Q."/>
            <person name="Gargeya S."/>
            <person name="Fitzgerald M."/>
            <person name="Haas B."/>
            <person name="Abouelleil A."/>
            <person name="Alvarado L."/>
            <person name="Arachchi H.M."/>
            <person name="Berlin A."/>
            <person name="Brown A."/>
            <person name="Chapman S.B."/>
            <person name="Chen Z."/>
            <person name="Dunbar C."/>
            <person name="Freedman E."/>
            <person name="Gearin G."/>
            <person name="Gellesch M."/>
            <person name="Goldberg J."/>
            <person name="Griggs A."/>
            <person name="Gujja S."/>
            <person name="Heiman D."/>
            <person name="Howarth C."/>
            <person name="Larson L."/>
            <person name="Lui A."/>
            <person name="MacDonald P.J.P."/>
            <person name="Mehta T."/>
            <person name="Montmayeur A."/>
            <person name="Murphy C."/>
            <person name="Neiman D."/>
            <person name="Pearson M."/>
            <person name="Priest M."/>
            <person name="Roberts A."/>
            <person name="Saif S."/>
            <person name="Shea T."/>
            <person name="Shenoy N."/>
            <person name="Sisk P."/>
            <person name="Stolte C."/>
            <person name="Sykes S."/>
            <person name="Wortman J."/>
            <person name="Nusbaum C."/>
            <person name="Birren B."/>
        </authorList>
    </citation>
    <scope>NUCLEOTIDE SEQUENCE [LARGE SCALE GENOMIC DNA]</scope>
    <source>
        <strain evidence="2">11_3_2</strain>
    </source>
</reference>
<dbReference type="Proteomes" id="UP000004160">
    <property type="component" value="Unassembled WGS sequence"/>
</dbReference>
<evidence type="ECO:0000313" key="2">
    <source>
        <dbReference type="EMBL" id="EGN65176.1"/>
    </source>
</evidence>
<organism evidence="2 3">
    <name type="scientific">Fusobacterium animalis 11_3_2</name>
    <dbReference type="NCBI Taxonomy" id="457403"/>
    <lineage>
        <taxon>Bacteria</taxon>
        <taxon>Fusobacteriati</taxon>
        <taxon>Fusobacteriota</taxon>
        <taxon>Fusobacteriia</taxon>
        <taxon>Fusobacteriales</taxon>
        <taxon>Fusobacteriaceae</taxon>
        <taxon>Fusobacterium</taxon>
    </lineage>
</organism>
<comment type="caution">
    <text evidence="2">The sequence shown here is derived from an EMBL/GenBank/DDBJ whole genome shotgun (WGS) entry which is preliminary data.</text>
</comment>
<dbReference type="InterPro" id="IPR053787">
    <property type="entry name" value="Autotransptr-assoc_N"/>
</dbReference>
<dbReference type="EMBL" id="ACUO01000004">
    <property type="protein sequence ID" value="EGN65176.1"/>
    <property type="molecule type" value="Genomic_DNA"/>
</dbReference>
<dbReference type="AlphaFoldDB" id="F7KX96"/>
<evidence type="ECO:0000313" key="3">
    <source>
        <dbReference type="Proteomes" id="UP000004160"/>
    </source>
</evidence>
<dbReference type="RefSeq" id="WP_008691611.1">
    <property type="nucleotide sequence ID" value="NZ_GL945391.1"/>
</dbReference>
<gene>
    <name evidence="2" type="ORF">HMPREF0401_00217</name>
</gene>
<evidence type="ECO:0000256" key="1">
    <source>
        <dbReference type="SAM" id="MobiDB-lite"/>
    </source>
</evidence>
<name>F7KX96_9FUSO</name>
<evidence type="ECO:0008006" key="4">
    <source>
        <dbReference type="Google" id="ProtNLM"/>
    </source>
</evidence>
<dbReference type="PATRIC" id="fig|457403.8.peg.217"/>
<dbReference type="NCBIfam" id="NF033175">
    <property type="entry name" value="fuso_auto_Nterm"/>
    <property type="match status" value="1"/>
</dbReference>
<protein>
    <recommendedName>
        <fullName evidence="4">Autotransporter domain-containing protein</fullName>
    </recommendedName>
</protein>
<proteinExistence type="predicted"/>
<sequence>MEEINSAKNSLRNSVGDLQTKIKTAREENNKKITGERLELIQLMEQGDQVVKSPWSSWQFGANYFYSDWRGTYQGKGDKKEKYPYEGVFTRNEDLFLRNIHPDSKHYDEYTSSNSAVTHSLSTLSVGGESQLVTFGETTNKKGKDPHSATTSLRGGDEDSYGLANARIRQEAIVKIELGAGVKPKDINKNPNPPIVLNPVKPQFPVPVNPTAPVINVIGGGVFTLTTPNPIQVASSGGLGYEISTLSYRGTVAEAKSYWDGSNDTAGPNGARNDGESYDHNSNITINNDFEGKKPALMYVSNRYYLKDDKEYTTVDSADQALFKTYFDYGGTTGNGGGTLTIANGANITIDSINPLDDKQKNKEKDGYFNNHPINKQAFLVGSSRVGTLHNTPRATIENKGTINLVGPFTIGFEAQTDTGNGTRNNQGERKIVNEVGGLITDEAETEYRDDKGLGGLKVGKVKEDGTVVTPSNVIKIRTAQPGRADYQSWDPYDVEDDNENRNSVLKDDRYIKRTPDIVKADGETVIKKGGYTGHKVGLTLTTKNNDRGDGTYSLINKGTIRFNGKHSIGIQVHAPVIADMEDYPNVIIKNNGIINVVNEKGGLIELNGGGSYGMKLSSEPTKIEKFENLGTIKINSNPDFDIDKFGNKSFYYNSSVGIDVENDSNPTFYGTRITAPAEDSEGYIGKVKNGVSGKIEVNGSTNTAMIIGTHPSAEDDIEVITNEGTITLNGNNNSGLETGIGGEAVGGKASITRATNKGKIEVNGKLNTAMIAASSSGLNEVVNLKDGKIILKGKKI</sequence>
<feature type="region of interest" description="Disordered" evidence="1">
    <location>
        <begin position="136"/>
        <end position="157"/>
    </location>
</feature>
<keyword evidence="3" id="KW-1185">Reference proteome</keyword>
<dbReference type="HOGENOM" id="CLU_011418_0_0_0"/>